<feature type="compositionally biased region" description="Basic and acidic residues" evidence="9">
    <location>
        <begin position="201"/>
        <end position="211"/>
    </location>
</feature>
<name>A0A1E3NTD7_9ASCO</name>
<keyword evidence="3" id="KW-0156">Chromatin regulator</keyword>
<evidence type="ECO:0000256" key="2">
    <source>
        <dbReference type="ARBA" id="ARBA00022737"/>
    </source>
</evidence>
<evidence type="ECO:0000256" key="1">
    <source>
        <dbReference type="ARBA" id="ARBA00004123"/>
    </source>
</evidence>
<reference evidence="11 12" key="1">
    <citation type="journal article" date="2016" name="Proc. Natl. Acad. Sci. U.S.A.">
        <title>Comparative genomics of biotechnologically important yeasts.</title>
        <authorList>
            <person name="Riley R."/>
            <person name="Haridas S."/>
            <person name="Wolfe K.H."/>
            <person name="Lopes M.R."/>
            <person name="Hittinger C.T."/>
            <person name="Goeker M."/>
            <person name="Salamov A.A."/>
            <person name="Wisecaver J.H."/>
            <person name="Long T.M."/>
            <person name="Calvey C.H."/>
            <person name="Aerts A.L."/>
            <person name="Barry K.W."/>
            <person name="Choi C."/>
            <person name="Clum A."/>
            <person name="Coughlan A.Y."/>
            <person name="Deshpande S."/>
            <person name="Douglass A.P."/>
            <person name="Hanson S.J."/>
            <person name="Klenk H.-P."/>
            <person name="LaButti K.M."/>
            <person name="Lapidus A."/>
            <person name="Lindquist E.A."/>
            <person name="Lipzen A.M."/>
            <person name="Meier-Kolthoff J.P."/>
            <person name="Ohm R.A."/>
            <person name="Otillar R.P."/>
            <person name="Pangilinan J.L."/>
            <person name="Peng Y."/>
            <person name="Rokas A."/>
            <person name="Rosa C.A."/>
            <person name="Scheuner C."/>
            <person name="Sibirny A.A."/>
            <person name="Slot J.C."/>
            <person name="Stielow J.B."/>
            <person name="Sun H."/>
            <person name="Kurtzman C.P."/>
            <person name="Blackwell M."/>
            <person name="Grigoriev I.V."/>
            <person name="Jeffries T.W."/>
        </authorList>
    </citation>
    <scope>NUCLEOTIDE SEQUENCE [LARGE SCALE GENOMIC DNA]</scope>
    <source>
        <strain evidence="11 12">NRRL Y-2026</strain>
    </source>
</reference>
<feature type="domain" description="Bromo" evidence="10">
    <location>
        <begin position="69"/>
        <end position="148"/>
    </location>
</feature>
<dbReference type="PANTHER" id="PTHR16062">
    <property type="entry name" value="SWI/SNF-RELATED"/>
    <property type="match status" value="1"/>
</dbReference>
<sequence length="715" mass="79397">MAPKRKVTLTLGSSKKKQKPATASPSAEAAEITTPVQDSTENPVAQYGSLTEFYTAVINGATNLKDPETGEIVSGPFLKLPPKKLYADYYQVIKNPISINEIRQATIVKRKGKESADGNAVTLEDFKQMWLQLTENASTYNDPDSLIVNDAKSVSNYAVSQIDQYSTFLKSLEEKKSLKKIKKEKVELEAAAAAAAAEAAEKVIRESEPQPKRKKSSSRSKDNDKRRAKASAKEEAKSDSIVEEENTTKQAEDTVVTNGAENEEVVPKDEPVDPPKQNDASIVINTDDFDDSNEDYTADILKVFRHLLTFKVSHHKNSIPLSKVLLELPDRDDPATEDYYDIITKPMCFNMIGERLEQGKYANGSLGYKKFISDVNLIFDNALDVFGDGPYYKAATGLSKAFVKRLEKFESQVAERKRQAILNANSGNDEKDKFKKKGKDEDVKEFSEYGSAQEELMNPDEGNVEEEAAKQPVPEAPTIIRKHDVEKAEKIEEIDDITAFIKKFTICSTTNLNNFANNWKSLVSSNTPATFNNKQNASNNPGAQGPAIFENIIVEPAGNTTVGGSTYVMQLPGSAVVGHEISCIVHLQNIIVDEKYVSELRVNGESINGVPMSISYNEEAGDDGMFCAGKYSVRLGYGLNHFEFTLKVPYPLKGKESSSSSLEPSENKQEEADNETSSERNEDSEEKAHEKRERHERGKSQEFVENVKVWLNITR</sequence>
<dbReference type="RefSeq" id="XP_019020518.1">
    <property type="nucleotide sequence ID" value="XM_019163781.1"/>
</dbReference>
<dbReference type="PANTHER" id="PTHR16062:SF22">
    <property type="entry name" value="HISTONE-LYSINE N-METHYLTRANSFERASE ASH1L"/>
    <property type="match status" value="1"/>
</dbReference>
<evidence type="ECO:0000313" key="12">
    <source>
        <dbReference type="Proteomes" id="UP000094455"/>
    </source>
</evidence>
<evidence type="ECO:0000256" key="7">
    <source>
        <dbReference type="ARBA" id="ARBA00023242"/>
    </source>
</evidence>
<dbReference type="InterPro" id="IPR037382">
    <property type="entry name" value="Rsc/polybromo"/>
</dbReference>
<feature type="region of interest" description="Disordered" evidence="9">
    <location>
        <begin position="420"/>
        <end position="442"/>
    </location>
</feature>
<feature type="compositionally biased region" description="Low complexity" evidence="9">
    <location>
        <begin position="20"/>
        <end position="33"/>
    </location>
</feature>
<feature type="region of interest" description="Disordered" evidence="9">
    <location>
        <begin position="655"/>
        <end position="700"/>
    </location>
</feature>
<keyword evidence="7" id="KW-0539">Nucleus</keyword>
<protein>
    <recommendedName>
        <fullName evidence="10">Bromo domain-containing protein</fullName>
    </recommendedName>
</protein>
<dbReference type="EMBL" id="KV454001">
    <property type="protein sequence ID" value="ODQ49405.1"/>
    <property type="molecule type" value="Genomic_DNA"/>
</dbReference>
<evidence type="ECO:0000256" key="8">
    <source>
        <dbReference type="PROSITE-ProRule" id="PRU00035"/>
    </source>
</evidence>
<accession>A0A1E3NTD7</accession>
<evidence type="ECO:0000256" key="5">
    <source>
        <dbReference type="ARBA" id="ARBA00023117"/>
    </source>
</evidence>
<feature type="compositionally biased region" description="Basic and acidic residues" evidence="9">
    <location>
        <begin position="665"/>
        <end position="700"/>
    </location>
</feature>
<dbReference type="STRING" id="763406.A0A1E3NTD7"/>
<comment type="subcellular location">
    <subcellularLocation>
        <location evidence="1">Nucleus</location>
    </subcellularLocation>
</comment>
<feature type="compositionally biased region" description="Basic and acidic residues" evidence="9">
    <location>
        <begin position="428"/>
        <end position="442"/>
    </location>
</feature>
<dbReference type="CDD" id="cd04369">
    <property type="entry name" value="Bromodomain"/>
    <property type="match status" value="2"/>
</dbReference>
<evidence type="ECO:0000313" key="11">
    <source>
        <dbReference type="EMBL" id="ODQ49405.1"/>
    </source>
</evidence>
<organism evidence="11 12">
    <name type="scientific">Pichia membranifaciens NRRL Y-2026</name>
    <dbReference type="NCBI Taxonomy" id="763406"/>
    <lineage>
        <taxon>Eukaryota</taxon>
        <taxon>Fungi</taxon>
        <taxon>Dikarya</taxon>
        <taxon>Ascomycota</taxon>
        <taxon>Saccharomycotina</taxon>
        <taxon>Pichiomycetes</taxon>
        <taxon>Pichiales</taxon>
        <taxon>Pichiaceae</taxon>
        <taxon>Pichia</taxon>
    </lineage>
</organism>
<feature type="region of interest" description="Disordered" evidence="9">
    <location>
        <begin position="1"/>
        <end position="41"/>
    </location>
</feature>
<evidence type="ECO:0000256" key="9">
    <source>
        <dbReference type="SAM" id="MobiDB-lite"/>
    </source>
</evidence>
<dbReference type="InterPro" id="IPR036427">
    <property type="entry name" value="Bromodomain-like_sf"/>
</dbReference>
<dbReference type="GO" id="GO:0006368">
    <property type="term" value="P:transcription elongation by RNA polymerase II"/>
    <property type="evidence" value="ECO:0007669"/>
    <property type="project" value="TreeGrafter"/>
</dbReference>
<evidence type="ECO:0000256" key="3">
    <source>
        <dbReference type="ARBA" id="ARBA00022853"/>
    </source>
</evidence>
<keyword evidence="2" id="KW-0677">Repeat</keyword>
<keyword evidence="4" id="KW-0805">Transcription regulation</keyword>
<evidence type="ECO:0000256" key="6">
    <source>
        <dbReference type="ARBA" id="ARBA00023163"/>
    </source>
</evidence>
<dbReference type="SMART" id="SM00297">
    <property type="entry name" value="BROMO"/>
    <property type="match status" value="2"/>
</dbReference>
<evidence type="ECO:0000256" key="4">
    <source>
        <dbReference type="ARBA" id="ARBA00023015"/>
    </source>
</evidence>
<evidence type="ECO:0000259" key="10">
    <source>
        <dbReference type="PROSITE" id="PS50014"/>
    </source>
</evidence>
<dbReference type="GO" id="GO:0006338">
    <property type="term" value="P:chromatin remodeling"/>
    <property type="evidence" value="ECO:0007669"/>
    <property type="project" value="InterPro"/>
</dbReference>
<dbReference type="Pfam" id="PF00439">
    <property type="entry name" value="Bromodomain"/>
    <property type="match status" value="2"/>
</dbReference>
<dbReference type="AlphaFoldDB" id="A0A1E3NTD7"/>
<gene>
    <name evidence="11" type="ORF">PICMEDRAFT_70951</name>
</gene>
<dbReference type="InterPro" id="IPR001487">
    <property type="entry name" value="Bromodomain"/>
</dbReference>
<keyword evidence="6" id="KW-0804">Transcription</keyword>
<feature type="region of interest" description="Disordered" evidence="9">
    <location>
        <begin position="201"/>
        <end position="279"/>
    </location>
</feature>
<dbReference type="GO" id="GO:0016586">
    <property type="term" value="C:RSC-type complex"/>
    <property type="evidence" value="ECO:0007669"/>
    <property type="project" value="InterPro"/>
</dbReference>
<keyword evidence="12" id="KW-1185">Reference proteome</keyword>
<feature type="domain" description="Bromo" evidence="10">
    <location>
        <begin position="317"/>
        <end position="393"/>
    </location>
</feature>
<feature type="compositionally biased region" description="Basic and acidic residues" evidence="9">
    <location>
        <begin position="219"/>
        <end position="252"/>
    </location>
</feature>
<dbReference type="GO" id="GO:0003682">
    <property type="term" value="F:chromatin binding"/>
    <property type="evidence" value="ECO:0007669"/>
    <property type="project" value="TreeGrafter"/>
</dbReference>
<dbReference type="GeneID" id="30180468"/>
<proteinExistence type="predicted"/>
<dbReference type="PROSITE" id="PS50014">
    <property type="entry name" value="BROMODOMAIN_2"/>
    <property type="match status" value="2"/>
</dbReference>
<dbReference type="SUPFAM" id="SSF47370">
    <property type="entry name" value="Bromodomain"/>
    <property type="match status" value="2"/>
</dbReference>
<keyword evidence="5 8" id="KW-0103">Bromodomain</keyword>
<dbReference type="Gene3D" id="1.20.920.10">
    <property type="entry name" value="Bromodomain-like"/>
    <property type="match status" value="2"/>
</dbReference>
<dbReference type="Proteomes" id="UP000094455">
    <property type="component" value="Unassembled WGS sequence"/>
</dbReference>
<dbReference type="OrthoDB" id="1742084at2759"/>